<dbReference type="NCBIfam" id="TIGR02292">
    <property type="entry name" value="ygfB_yecA"/>
    <property type="match status" value="1"/>
</dbReference>
<proteinExistence type="predicted"/>
<dbReference type="InterPro" id="IPR036255">
    <property type="entry name" value="YgfB-like_sf"/>
</dbReference>
<name>A0ABX1PVF2_9RHOO</name>
<organism evidence="1 2">
    <name type="scientific">Aromatoleum toluvorans</name>
    <dbReference type="NCBI Taxonomy" id="92002"/>
    <lineage>
        <taxon>Bacteria</taxon>
        <taxon>Pseudomonadati</taxon>
        <taxon>Pseudomonadota</taxon>
        <taxon>Betaproteobacteria</taxon>
        <taxon>Rhodocyclales</taxon>
        <taxon>Rhodocyclaceae</taxon>
        <taxon>Aromatoleum</taxon>
    </lineage>
</organism>
<dbReference type="InterPro" id="IPR004027">
    <property type="entry name" value="SEC_C_motif"/>
</dbReference>
<dbReference type="Proteomes" id="UP000623795">
    <property type="component" value="Unassembled WGS sequence"/>
</dbReference>
<dbReference type="PANTHER" id="PTHR33747:SF1">
    <property type="entry name" value="ADENYLATE CYCLASE-ASSOCIATED CAP C-TERMINAL DOMAIN-CONTAINING PROTEIN"/>
    <property type="match status" value="1"/>
</dbReference>
<gene>
    <name evidence="1" type="ORF">GPA22_06575</name>
</gene>
<evidence type="ECO:0000313" key="1">
    <source>
        <dbReference type="EMBL" id="NMG43397.1"/>
    </source>
</evidence>
<dbReference type="Pfam" id="PF02810">
    <property type="entry name" value="SEC-C"/>
    <property type="match status" value="1"/>
</dbReference>
<evidence type="ECO:0000313" key="2">
    <source>
        <dbReference type="Proteomes" id="UP000623795"/>
    </source>
</evidence>
<dbReference type="SUPFAM" id="SSF103642">
    <property type="entry name" value="Sec-C motif"/>
    <property type="match status" value="1"/>
</dbReference>
<dbReference type="Gene3D" id="3.10.450.50">
    <property type="match status" value="1"/>
</dbReference>
<dbReference type="Pfam" id="PF03695">
    <property type="entry name" value="UPF0149"/>
    <property type="match status" value="1"/>
</dbReference>
<dbReference type="SUPFAM" id="SSF101327">
    <property type="entry name" value="YgfB-like"/>
    <property type="match status" value="1"/>
</dbReference>
<reference evidence="1 2" key="1">
    <citation type="submission" date="2019-12" db="EMBL/GenBank/DDBJ databases">
        <title>Comparative genomics gives insights into the taxonomy of the Azoarcus-Aromatoleum group and reveals separate origins of nif in the plant-associated Azoarcus and non-plant-associated Aromatoleum sub-groups.</title>
        <authorList>
            <person name="Lafos M."/>
            <person name="Maluk M."/>
            <person name="Batista M."/>
            <person name="Junghare M."/>
            <person name="Carmona M."/>
            <person name="Faoro H."/>
            <person name="Cruz L.M."/>
            <person name="Battistoni F."/>
            <person name="De Souza E."/>
            <person name="Pedrosa F."/>
            <person name="Chen W.-M."/>
            <person name="Poole P.S."/>
            <person name="Dixon R.A."/>
            <person name="James E.K."/>
        </authorList>
    </citation>
    <scope>NUCLEOTIDE SEQUENCE [LARGE SCALE GENOMIC DNA]</scope>
    <source>
        <strain evidence="1 2">Td21</strain>
    </source>
</reference>
<keyword evidence="2" id="KW-1185">Reference proteome</keyword>
<dbReference type="EMBL" id="WTVN01000007">
    <property type="protein sequence ID" value="NMG43397.1"/>
    <property type="molecule type" value="Genomic_DNA"/>
</dbReference>
<sequence length="242" mass="26279">MTNETAADAGSDNPHLLDDHEFEALEELLTSDVVPEDCMNLEMLDGYLAAVIASPVTIEPEQWLPPVWSAHGDEISFGSGSQMQRAIRLVRRYYNELATTLGQPEGWEPFCYAASEGDTIAIGEEWIEGFAQGLELWPADWDAGLPEDAADAVRTALDELMAPWAADDAEMADEDTRLQWLEQAVSSLETVLGQWRAVGLDEPELLSVDGPAVHTPAAVGRNDPCPCGSGKKYKKCCGAAVE</sequence>
<dbReference type="PANTHER" id="PTHR33747">
    <property type="entry name" value="UPF0225 PROTEIN SCO1677"/>
    <property type="match status" value="1"/>
</dbReference>
<accession>A0ABX1PVF2</accession>
<comment type="caution">
    <text evidence="1">The sequence shown here is derived from an EMBL/GenBank/DDBJ whole genome shotgun (WGS) entry which is preliminary data.</text>
</comment>
<dbReference type="RefSeq" id="WP_169255311.1">
    <property type="nucleotide sequence ID" value="NZ_WTVN01000007.1"/>
</dbReference>
<protein>
    <submittedName>
        <fullName evidence="1">UPF0149 family protein</fullName>
    </submittedName>
</protein>
<dbReference type="InterPro" id="IPR011978">
    <property type="entry name" value="YgfB-like"/>
</dbReference>